<evidence type="ECO:0000256" key="2">
    <source>
        <dbReference type="ARBA" id="ARBA00022729"/>
    </source>
</evidence>
<dbReference type="PANTHER" id="PTHR30483:SF6">
    <property type="entry name" value="PERIPLASMIC BINDING PROTEIN OF ABC TRANSPORTER FOR NATURAL AMINO ACIDS"/>
    <property type="match status" value="1"/>
</dbReference>
<evidence type="ECO:0000256" key="3">
    <source>
        <dbReference type="SAM" id="SignalP"/>
    </source>
</evidence>
<dbReference type="AlphaFoldDB" id="A0A7X5LHW4"/>
<dbReference type="CDD" id="cd19979">
    <property type="entry name" value="PBP1_ABC_ligand_binding-like"/>
    <property type="match status" value="1"/>
</dbReference>
<feature type="chain" id="PRO_5030546713" evidence="3">
    <location>
        <begin position="22"/>
        <end position="391"/>
    </location>
</feature>
<sequence length="391" mass="42531">MAFRTLLWFSLFIGLAFSAHAKDTVAPLYIGIDADLSAVAAEGGVAIQRGVQIAVDEINQAGGLLGRELKIIAKDHRGNPARGVANLKQLAKNNDLLAVVGGVHTPVVVTELDIIHQQNMLFLIPWAAGTALVDNQFSPNNVFRVSVSDTEAASVLIGHARSLQAKRVALVLERTEWGRSNYRSIRLAANAQDIDIASVHWINWQQKSFSEDVASIKALNIDAVILVTNAPEGAVVANEFHKQGLSKLPIISHWGIASGNFINLLEVSPSTLNLTVLQTFHFEKQTHPRAQHLLAQYRQKYGPFAANAIPAKVGLAHAYDLVHLLAIATRIANEFDVTKIKAAMENLPPYQGVVKTYSPAFSKDAHDALTALDYFMVSMDDNGHLVLPDNP</sequence>
<dbReference type="Proteomes" id="UP000470213">
    <property type="component" value="Unassembled WGS sequence"/>
</dbReference>
<dbReference type="SUPFAM" id="SSF53822">
    <property type="entry name" value="Periplasmic binding protein-like I"/>
    <property type="match status" value="1"/>
</dbReference>
<dbReference type="RefSeq" id="WP_163083259.1">
    <property type="nucleotide sequence ID" value="NZ_JAAAWN010000001.1"/>
</dbReference>
<dbReference type="InterPro" id="IPR028082">
    <property type="entry name" value="Peripla_BP_I"/>
</dbReference>
<keyword evidence="2 3" id="KW-0732">Signal</keyword>
<dbReference type="EMBL" id="JAAAWN010000001">
    <property type="protein sequence ID" value="NDV89661.1"/>
    <property type="molecule type" value="Genomic_DNA"/>
</dbReference>
<organism evidence="5 6">
    <name type="scientific">Alteromonas profundi</name>
    <dbReference type="NCBI Taxonomy" id="2696062"/>
    <lineage>
        <taxon>Bacteria</taxon>
        <taxon>Pseudomonadati</taxon>
        <taxon>Pseudomonadota</taxon>
        <taxon>Gammaproteobacteria</taxon>
        <taxon>Alteromonadales</taxon>
        <taxon>Alteromonadaceae</taxon>
        <taxon>Alteromonas/Salinimonas group</taxon>
        <taxon>Alteromonas</taxon>
    </lineage>
</organism>
<gene>
    <name evidence="5" type="ORF">GTH32_00425</name>
</gene>
<evidence type="ECO:0000313" key="6">
    <source>
        <dbReference type="Proteomes" id="UP000470213"/>
    </source>
</evidence>
<evidence type="ECO:0000259" key="4">
    <source>
        <dbReference type="Pfam" id="PF13458"/>
    </source>
</evidence>
<dbReference type="InterPro" id="IPR051010">
    <property type="entry name" value="BCAA_transport"/>
</dbReference>
<dbReference type="InterPro" id="IPR028081">
    <property type="entry name" value="Leu-bd"/>
</dbReference>
<protein>
    <submittedName>
        <fullName evidence="5">ABC transporter substrate-binding protein</fullName>
    </submittedName>
</protein>
<reference evidence="5 6" key="1">
    <citation type="submission" date="2020-01" db="EMBL/GenBank/DDBJ databases">
        <authorList>
            <person name="Chen J."/>
            <person name="Zhu S."/>
            <person name="Yang J."/>
        </authorList>
    </citation>
    <scope>NUCLEOTIDE SEQUENCE [LARGE SCALE GENOMIC DNA]</scope>
    <source>
        <strain evidence="5 6">345S023</strain>
    </source>
</reference>
<name>A0A7X5LHW4_9ALTE</name>
<dbReference type="PANTHER" id="PTHR30483">
    <property type="entry name" value="LEUCINE-SPECIFIC-BINDING PROTEIN"/>
    <property type="match status" value="1"/>
</dbReference>
<comment type="similarity">
    <text evidence="1">Belongs to the leucine-binding protein family.</text>
</comment>
<feature type="signal peptide" evidence="3">
    <location>
        <begin position="1"/>
        <end position="21"/>
    </location>
</feature>
<proteinExistence type="inferred from homology"/>
<comment type="caution">
    <text evidence="5">The sequence shown here is derived from an EMBL/GenBank/DDBJ whole genome shotgun (WGS) entry which is preliminary data.</text>
</comment>
<keyword evidence="6" id="KW-1185">Reference proteome</keyword>
<accession>A0A7X5LHW4</accession>
<dbReference type="Gene3D" id="3.40.50.2300">
    <property type="match status" value="2"/>
</dbReference>
<evidence type="ECO:0000256" key="1">
    <source>
        <dbReference type="ARBA" id="ARBA00010062"/>
    </source>
</evidence>
<feature type="domain" description="Leucine-binding protein" evidence="4">
    <location>
        <begin position="28"/>
        <end position="380"/>
    </location>
</feature>
<dbReference type="Pfam" id="PF13458">
    <property type="entry name" value="Peripla_BP_6"/>
    <property type="match status" value="1"/>
</dbReference>
<evidence type="ECO:0000313" key="5">
    <source>
        <dbReference type="EMBL" id="NDV89661.1"/>
    </source>
</evidence>